<accession>A0A2H0N1T8</accession>
<dbReference type="EMBL" id="PCWK01000003">
    <property type="protein sequence ID" value="PIR02854.1"/>
    <property type="molecule type" value="Genomic_DNA"/>
</dbReference>
<evidence type="ECO:0000313" key="1">
    <source>
        <dbReference type="EMBL" id="PIR02854.1"/>
    </source>
</evidence>
<comment type="caution">
    <text evidence="1">The sequence shown here is derived from an EMBL/GenBank/DDBJ whole genome shotgun (WGS) entry which is preliminary data.</text>
</comment>
<protein>
    <recommendedName>
        <fullName evidence="3">PEGA domain-containing protein</fullName>
    </recommendedName>
</protein>
<evidence type="ECO:0008006" key="3">
    <source>
        <dbReference type="Google" id="ProtNLM"/>
    </source>
</evidence>
<organism evidence="1 2">
    <name type="scientific">Candidatus Nealsonbacteria bacterium CG11_big_fil_rev_8_21_14_0_20_35_11</name>
    <dbReference type="NCBI Taxonomy" id="1974713"/>
    <lineage>
        <taxon>Bacteria</taxon>
        <taxon>Candidatus Nealsoniibacteriota</taxon>
    </lineage>
</organism>
<proteinExistence type="predicted"/>
<dbReference type="SUPFAM" id="SSF69322">
    <property type="entry name" value="Tricorn protease domain 2"/>
    <property type="match status" value="1"/>
</dbReference>
<evidence type="ECO:0000313" key="2">
    <source>
        <dbReference type="Proteomes" id="UP000231139"/>
    </source>
</evidence>
<gene>
    <name evidence="1" type="ORF">COV62_00135</name>
</gene>
<dbReference type="AlphaFoldDB" id="A0A2H0N1T8"/>
<name>A0A2H0N1T8_9BACT</name>
<reference evidence="1 2" key="1">
    <citation type="submission" date="2017-09" db="EMBL/GenBank/DDBJ databases">
        <title>Depth-based differentiation of microbial function through sediment-hosted aquifers and enrichment of novel symbionts in the deep terrestrial subsurface.</title>
        <authorList>
            <person name="Probst A.J."/>
            <person name="Ladd B."/>
            <person name="Jarett J.K."/>
            <person name="Geller-Mcgrath D.E."/>
            <person name="Sieber C.M."/>
            <person name="Emerson J.B."/>
            <person name="Anantharaman K."/>
            <person name="Thomas B.C."/>
            <person name="Malmstrom R."/>
            <person name="Stieglmeier M."/>
            <person name="Klingl A."/>
            <person name="Woyke T."/>
            <person name="Ryan C.M."/>
            <person name="Banfield J.F."/>
        </authorList>
    </citation>
    <scope>NUCLEOTIDE SEQUENCE [LARGE SCALE GENOMIC DNA]</scope>
    <source>
        <strain evidence="1">CG11_big_fil_rev_8_21_14_0_20_35_11</strain>
    </source>
</reference>
<sequence>MNKKIRTILFSILAISFLFIAPGTIFYAQGYRFDFEKMKFFQTGGIYVKVTPPQAKVFLNERFRDKTQLFSNALLIQNLLPEEHKIRIEKEGYFSWEKILEVQEKKVIDAKNIILFPQNLNFSLLKKEVKNFYILEGSNKIIIQTEDKQQKDLLLLDIDTKEESSLLKEANSLLENSDFVELIPSPSLERGLIKLENKNSRKIQYYLIFLKNKEGEAPFLLEFLDDKAKDIYFSPKDENRIFYQKENQVFQKEINLPSPPMLFLKDRVITFSVFENYLYCLREDGKLVKLNIQEGSSEIVTQKSFPFKKELNYKILILGNRLFLKEGNNLYLWGEEEKIFEKVFESVESIILSPLADKVLCATGHELWIFLLRDIQVPFLKQAGEKIFISRFSGEIRNPQWIENDYLIFSIGPDIKISEIDARSKLNVFNLAEFETPKISFCLKSKKLYVLSQDALFFSERVY</sequence>
<dbReference type="Proteomes" id="UP000231139">
    <property type="component" value="Unassembled WGS sequence"/>
</dbReference>